<reference evidence="5" key="1">
    <citation type="submission" date="2016-06" db="UniProtKB">
        <authorList>
            <consortium name="WormBaseParasite"/>
        </authorList>
    </citation>
    <scope>IDENTIFICATION</scope>
</reference>
<dbReference type="PANTHER" id="PTHR15711">
    <property type="entry name" value="RAP GTPASE-ACTIVATING PROTEIN"/>
    <property type="match status" value="1"/>
</dbReference>
<dbReference type="PROSITE" id="PS50085">
    <property type="entry name" value="RAPGAP"/>
    <property type="match status" value="1"/>
</dbReference>
<protein>
    <submittedName>
        <fullName evidence="5">Rap-GAP domain-containing protein</fullName>
    </submittedName>
</protein>
<evidence type="ECO:0000256" key="1">
    <source>
        <dbReference type="ARBA" id="ARBA00022468"/>
    </source>
</evidence>
<evidence type="ECO:0000313" key="4">
    <source>
        <dbReference type="Proteomes" id="UP000272942"/>
    </source>
</evidence>
<proteinExistence type="predicted"/>
<feature type="domain" description="Rap-GAP" evidence="2">
    <location>
        <begin position="1"/>
        <end position="134"/>
    </location>
</feature>
<reference evidence="3 4" key="2">
    <citation type="submission" date="2018-11" db="EMBL/GenBank/DDBJ databases">
        <authorList>
            <consortium name="Pathogen Informatics"/>
        </authorList>
    </citation>
    <scope>NUCLEOTIDE SEQUENCE [LARGE SCALE GENOMIC DNA]</scope>
    <source>
        <strain evidence="3 4">Egypt</strain>
    </source>
</reference>
<dbReference type="AlphaFoldDB" id="A0A183AM86"/>
<name>A0A183AM86_9TREM</name>
<dbReference type="Proteomes" id="UP000272942">
    <property type="component" value="Unassembled WGS sequence"/>
</dbReference>
<dbReference type="GO" id="GO:0005737">
    <property type="term" value="C:cytoplasm"/>
    <property type="evidence" value="ECO:0007669"/>
    <property type="project" value="TreeGrafter"/>
</dbReference>
<sequence length="134" mass="15482">MANSPASIDYPFRPQVKRFDLDMSSVQYSPQEMFVHISDPETCRGQSSDEFALQMSIPQMLCIIYLIQFLRFFDSCPLPPQVARKRHVGNSSVTFIFQEPDAAPFEPDSIVSRFQQVFIVVRLVQSHEQTPCYR</sequence>
<dbReference type="InterPro" id="IPR000331">
    <property type="entry name" value="Rap/Ran_GAP_dom"/>
</dbReference>
<accession>A0A183AM86</accession>
<dbReference type="WBParaSite" id="ECPE_0000809301-mRNA-1">
    <property type="protein sequence ID" value="ECPE_0000809301-mRNA-1"/>
    <property type="gene ID" value="ECPE_0000809301"/>
</dbReference>
<dbReference type="InterPro" id="IPR050989">
    <property type="entry name" value="Rap1_Ran_GAP"/>
</dbReference>
<evidence type="ECO:0000259" key="2">
    <source>
        <dbReference type="PROSITE" id="PS50085"/>
    </source>
</evidence>
<keyword evidence="1" id="KW-0343">GTPase activation</keyword>
<dbReference type="GO" id="GO:0005096">
    <property type="term" value="F:GTPase activator activity"/>
    <property type="evidence" value="ECO:0007669"/>
    <property type="project" value="UniProtKB-KW"/>
</dbReference>
<dbReference type="InterPro" id="IPR035974">
    <property type="entry name" value="Rap/Ran-GAP_sf"/>
</dbReference>
<evidence type="ECO:0000313" key="5">
    <source>
        <dbReference type="WBParaSite" id="ECPE_0000809301-mRNA-1"/>
    </source>
</evidence>
<gene>
    <name evidence="3" type="ORF">ECPE_LOCUS8071</name>
</gene>
<dbReference type="OrthoDB" id="2499658at2759"/>
<dbReference type="PANTHER" id="PTHR15711:SF22">
    <property type="entry name" value="RAP-GAP DOMAIN-CONTAINING PROTEIN"/>
    <property type="match status" value="1"/>
</dbReference>
<dbReference type="GO" id="GO:0051056">
    <property type="term" value="P:regulation of small GTPase mediated signal transduction"/>
    <property type="evidence" value="ECO:0007669"/>
    <property type="project" value="InterPro"/>
</dbReference>
<dbReference type="Pfam" id="PF02145">
    <property type="entry name" value="Rap_GAP"/>
    <property type="match status" value="1"/>
</dbReference>
<dbReference type="SUPFAM" id="SSF111347">
    <property type="entry name" value="Rap/Ran-GAP"/>
    <property type="match status" value="1"/>
</dbReference>
<keyword evidence="4" id="KW-1185">Reference proteome</keyword>
<evidence type="ECO:0000313" key="3">
    <source>
        <dbReference type="EMBL" id="VDP82707.1"/>
    </source>
</evidence>
<dbReference type="EMBL" id="UZAN01045485">
    <property type="protein sequence ID" value="VDP82707.1"/>
    <property type="molecule type" value="Genomic_DNA"/>
</dbReference>
<organism evidence="5">
    <name type="scientific">Echinostoma caproni</name>
    <dbReference type="NCBI Taxonomy" id="27848"/>
    <lineage>
        <taxon>Eukaryota</taxon>
        <taxon>Metazoa</taxon>
        <taxon>Spiralia</taxon>
        <taxon>Lophotrochozoa</taxon>
        <taxon>Platyhelminthes</taxon>
        <taxon>Trematoda</taxon>
        <taxon>Digenea</taxon>
        <taxon>Plagiorchiida</taxon>
        <taxon>Echinostomata</taxon>
        <taxon>Echinostomatoidea</taxon>
        <taxon>Echinostomatidae</taxon>
        <taxon>Echinostoma</taxon>
    </lineage>
</organism>
<dbReference type="Gene3D" id="3.40.50.11210">
    <property type="entry name" value="Rap/Ran-GAP"/>
    <property type="match status" value="1"/>
</dbReference>